<evidence type="ECO:0000256" key="1">
    <source>
        <dbReference type="ARBA" id="ARBA00022500"/>
    </source>
</evidence>
<dbReference type="GO" id="GO:0004888">
    <property type="term" value="F:transmembrane signaling receptor activity"/>
    <property type="evidence" value="ECO:0007669"/>
    <property type="project" value="TreeGrafter"/>
</dbReference>
<dbReference type="GO" id="GO:0007165">
    <property type="term" value="P:signal transduction"/>
    <property type="evidence" value="ECO:0007669"/>
    <property type="project" value="UniProtKB-KW"/>
</dbReference>
<feature type="transmembrane region" description="Helical" evidence="5">
    <location>
        <begin position="287"/>
        <end position="310"/>
    </location>
</feature>
<keyword evidence="1" id="KW-0145">Chemotaxis</keyword>
<keyword evidence="3" id="KW-0807">Transducer</keyword>
<organism evidence="7 8">
    <name type="scientific">Aliarcobacter cryaerophilus</name>
    <dbReference type="NCBI Taxonomy" id="28198"/>
    <lineage>
        <taxon>Bacteria</taxon>
        <taxon>Pseudomonadati</taxon>
        <taxon>Campylobacterota</taxon>
        <taxon>Epsilonproteobacteria</taxon>
        <taxon>Campylobacterales</taxon>
        <taxon>Arcobacteraceae</taxon>
        <taxon>Aliarcobacter</taxon>
    </lineage>
</organism>
<evidence type="ECO:0000313" key="8">
    <source>
        <dbReference type="Proteomes" id="UP000239065"/>
    </source>
</evidence>
<feature type="transmembrane region" description="Helical" evidence="5">
    <location>
        <begin position="6"/>
        <end position="29"/>
    </location>
</feature>
<evidence type="ECO:0000259" key="6">
    <source>
        <dbReference type="PROSITE" id="PS50111"/>
    </source>
</evidence>
<keyword evidence="5" id="KW-1133">Transmembrane helix</keyword>
<dbReference type="CDD" id="cd11386">
    <property type="entry name" value="MCP_signal"/>
    <property type="match status" value="1"/>
</dbReference>
<comment type="similarity">
    <text evidence="2">Belongs to the methyl-accepting chemotaxis (MCP) protein family.</text>
</comment>
<dbReference type="Gene3D" id="1.10.287.950">
    <property type="entry name" value="Methyl-accepting chemotaxis protein"/>
    <property type="match status" value="1"/>
</dbReference>
<gene>
    <name evidence="7" type="ORF">CJ669_05940</name>
</gene>
<dbReference type="InterPro" id="IPR051310">
    <property type="entry name" value="MCP_chemotaxis"/>
</dbReference>
<proteinExistence type="inferred from homology"/>
<sequence length="774" mass="86154">MKKKLVSLFIIPLFVVICLLGLGIAILFYEYENATKAASIDEIKKVGNLIHELQIERGLSAGFVASSGQNNKEALNNQRKKVDNSFDALLQYQKKSNIDIANKILYDLKNKREAITSISLNASQSSSYFTSVIYDFFQYYRNILFKSEVTTIKNQLLAHYWLIFGKENLGQLRANLNATFTLNEFKDDSFAKVGANKAIFETAFKNFEIDANKEIVNYFKDKYQGTDVLAIKSMIDTAFIKNKEGNFDISPQEWFTKMTVVINLLKDVEDFSINFIEKEMNNKISTILNYISLFCIIGLIILISTIFLFIKITSNIVDSLKNFQTGLLNFFTYLNREKTTVEPINLNSEDEFGVMAKVVNENILKTKEGIEEDRKLIDETIAVLGEFEQGDLCKRLNIEVSNPALMQLKNVLNLMGEHLESNVNNVLDVLEQYSNHNYLNKIDQKGLKEHLLKLANGVNVLGNSITSMLVENKSNGLTLEQSSSLLLANVDKLNLSSNEAAASLEETAAALEEITSNIRNNTGNIARMAKYSNEITKASSEGEKLANSTTTAMDEINTQVNLVNDAISVIDQIAFQTNILSLNAAVEAATAGEAGKGFAVVAQEVRNLANRSAEAAKEIKSIVEEATKKANEGKDIANEMIQGYKSLNDSINSTINLISDVEMSSKEQLSGIEQINDAVNQLDQQTQQNAAISTQTNDIAMNLDEVAKLIVEDANQKEFEGKNKVKAKNAGIKKEVKEHIIASTPKKIIKTSKPNINSTKEITSSSSNDEWESF</sequence>
<accession>A0A2S9SN57</accession>
<evidence type="ECO:0000313" key="7">
    <source>
        <dbReference type="EMBL" id="PRM88010.1"/>
    </source>
</evidence>
<dbReference type="GO" id="GO:0005886">
    <property type="term" value="C:plasma membrane"/>
    <property type="evidence" value="ECO:0007669"/>
    <property type="project" value="TreeGrafter"/>
</dbReference>
<dbReference type="SUPFAM" id="SSF58104">
    <property type="entry name" value="Methyl-accepting chemotaxis protein (MCP) signaling domain"/>
    <property type="match status" value="1"/>
</dbReference>
<dbReference type="AlphaFoldDB" id="A0A2S9SN57"/>
<evidence type="ECO:0000256" key="3">
    <source>
        <dbReference type="PROSITE-ProRule" id="PRU00284"/>
    </source>
</evidence>
<dbReference type="PANTHER" id="PTHR43531:SF11">
    <property type="entry name" value="METHYL-ACCEPTING CHEMOTAXIS PROTEIN 3"/>
    <property type="match status" value="1"/>
</dbReference>
<dbReference type="PANTHER" id="PTHR43531">
    <property type="entry name" value="PROTEIN ICFG"/>
    <property type="match status" value="1"/>
</dbReference>
<dbReference type="Pfam" id="PF08376">
    <property type="entry name" value="NIT"/>
    <property type="match status" value="1"/>
</dbReference>
<keyword evidence="5" id="KW-0472">Membrane</keyword>
<keyword evidence="5" id="KW-0812">Transmembrane</keyword>
<feature type="compositionally biased region" description="Polar residues" evidence="4">
    <location>
        <begin position="752"/>
        <end position="768"/>
    </location>
</feature>
<dbReference type="EMBL" id="NXGJ01000005">
    <property type="protein sequence ID" value="PRM88010.1"/>
    <property type="molecule type" value="Genomic_DNA"/>
</dbReference>
<feature type="region of interest" description="Disordered" evidence="4">
    <location>
        <begin position="752"/>
        <end position="774"/>
    </location>
</feature>
<evidence type="ECO:0000256" key="5">
    <source>
        <dbReference type="SAM" id="Phobius"/>
    </source>
</evidence>
<name>A0A2S9SN57_9BACT</name>
<dbReference type="PROSITE" id="PS50111">
    <property type="entry name" value="CHEMOTAXIS_TRANSDUC_2"/>
    <property type="match status" value="1"/>
</dbReference>
<dbReference type="Pfam" id="PF00015">
    <property type="entry name" value="MCPsignal"/>
    <property type="match status" value="1"/>
</dbReference>
<dbReference type="Proteomes" id="UP000239065">
    <property type="component" value="Unassembled WGS sequence"/>
</dbReference>
<reference evidence="7 8" key="1">
    <citation type="submission" date="2017-09" db="EMBL/GenBank/DDBJ databases">
        <title>Reassesment of A. cryaerophilus.</title>
        <authorList>
            <person name="Perez-Cataluna A."/>
            <person name="Collado L."/>
            <person name="Salgado O."/>
            <person name="Lefinanco V."/>
            <person name="Figueras M.J."/>
        </authorList>
    </citation>
    <scope>NUCLEOTIDE SEQUENCE [LARGE SCALE GENOMIC DNA]</scope>
    <source>
        <strain evidence="7 8">LMG 9861</strain>
    </source>
</reference>
<dbReference type="GO" id="GO:0006935">
    <property type="term" value="P:chemotaxis"/>
    <property type="evidence" value="ECO:0007669"/>
    <property type="project" value="UniProtKB-KW"/>
</dbReference>
<evidence type="ECO:0000256" key="4">
    <source>
        <dbReference type="SAM" id="MobiDB-lite"/>
    </source>
</evidence>
<dbReference type="SMART" id="SM00283">
    <property type="entry name" value="MA"/>
    <property type="match status" value="1"/>
</dbReference>
<dbReference type="InterPro" id="IPR004089">
    <property type="entry name" value="MCPsignal_dom"/>
</dbReference>
<feature type="domain" description="Methyl-accepting transducer" evidence="6">
    <location>
        <begin position="475"/>
        <end position="704"/>
    </location>
</feature>
<protein>
    <submittedName>
        <fullName evidence="7">Chemotaxis protein</fullName>
    </submittedName>
</protein>
<evidence type="ECO:0000256" key="2">
    <source>
        <dbReference type="ARBA" id="ARBA00029447"/>
    </source>
</evidence>
<comment type="caution">
    <text evidence="7">The sequence shown here is derived from an EMBL/GenBank/DDBJ whole genome shotgun (WGS) entry which is preliminary data.</text>
</comment>
<dbReference type="InterPro" id="IPR013587">
    <property type="entry name" value="Nitrate/nitrite_sensing"/>
</dbReference>